<gene>
    <name evidence="6" type="ORF">EDS130_LOCUS31456</name>
    <name evidence="5" type="ORF">XAT740_LOCUS16989</name>
</gene>
<feature type="signal peptide" evidence="3">
    <location>
        <begin position="1"/>
        <end position="25"/>
    </location>
</feature>
<evidence type="ECO:0000313" key="5">
    <source>
        <dbReference type="EMBL" id="CAF1074428.1"/>
    </source>
</evidence>
<dbReference type="PROSITE" id="PS50287">
    <property type="entry name" value="SRCR_2"/>
    <property type="match status" value="1"/>
</dbReference>
<protein>
    <recommendedName>
        <fullName evidence="4">SRCR domain-containing protein</fullName>
    </recommendedName>
</protein>
<feature type="disulfide bond" evidence="2">
    <location>
        <begin position="175"/>
        <end position="185"/>
    </location>
</feature>
<feature type="chain" id="PRO_5035684834" description="SRCR domain-containing protein" evidence="3">
    <location>
        <begin position="26"/>
        <end position="206"/>
    </location>
</feature>
<evidence type="ECO:0000259" key="4">
    <source>
        <dbReference type="PROSITE" id="PS50287"/>
    </source>
</evidence>
<dbReference type="SUPFAM" id="SSF56487">
    <property type="entry name" value="SRCR-like"/>
    <property type="match status" value="1"/>
</dbReference>
<evidence type="ECO:0000313" key="6">
    <source>
        <dbReference type="EMBL" id="CAF1317045.1"/>
    </source>
</evidence>
<sequence>MAFQASVLSWILLVTCFQHGYEVMGETIHDEANMHYDVPFKQWPFAIESLGENGTALSTDDHRAALPGCSPIFSLIHAYTVQSYAISSTTPLKVVIDIRSILTGDVFSIEGLVCSSGFSQSTADTMCRMLGHQNNGNIFSNWSVNFVSEKCRSQHHVSKIERSDRCYYMLSGVTCNYGGSNLNSCSFSTSFNNYCPTGLGVRLMCG</sequence>
<reference evidence="5" key="1">
    <citation type="submission" date="2021-02" db="EMBL/GenBank/DDBJ databases">
        <authorList>
            <person name="Nowell W R."/>
        </authorList>
    </citation>
    <scope>NUCLEOTIDE SEQUENCE</scope>
</reference>
<evidence type="ECO:0000256" key="3">
    <source>
        <dbReference type="SAM" id="SignalP"/>
    </source>
</evidence>
<keyword evidence="3" id="KW-0732">Signal</keyword>
<dbReference type="EMBL" id="CAJNOR010001098">
    <property type="protein sequence ID" value="CAF1074428.1"/>
    <property type="molecule type" value="Genomic_DNA"/>
</dbReference>
<dbReference type="AlphaFoldDB" id="A0A814M6K5"/>
<comment type="caution">
    <text evidence="5">The sequence shown here is derived from an EMBL/GenBank/DDBJ whole genome shotgun (WGS) entry which is preliminary data.</text>
</comment>
<evidence type="ECO:0000256" key="2">
    <source>
        <dbReference type="PROSITE-ProRule" id="PRU00196"/>
    </source>
</evidence>
<accession>A0A814M6K5</accession>
<dbReference type="Proteomes" id="UP000663828">
    <property type="component" value="Unassembled WGS sequence"/>
</dbReference>
<keyword evidence="1 2" id="KW-1015">Disulfide bond</keyword>
<keyword evidence="7" id="KW-1185">Reference proteome</keyword>
<dbReference type="Gene3D" id="3.10.250.10">
    <property type="entry name" value="SRCR-like domain"/>
    <property type="match status" value="1"/>
</dbReference>
<dbReference type="InterPro" id="IPR001190">
    <property type="entry name" value="SRCR"/>
</dbReference>
<comment type="caution">
    <text evidence="2">Lacks conserved residue(s) required for the propagation of feature annotation.</text>
</comment>
<evidence type="ECO:0000313" key="7">
    <source>
        <dbReference type="Proteomes" id="UP000663828"/>
    </source>
</evidence>
<dbReference type="GO" id="GO:0016020">
    <property type="term" value="C:membrane"/>
    <property type="evidence" value="ECO:0007669"/>
    <property type="project" value="InterPro"/>
</dbReference>
<dbReference type="EMBL" id="CAJNOJ010000231">
    <property type="protein sequence ID" value="CAF1317045.1"/>
    <property type="molecule type" value="Genomic_DNA"/>
</dbReference>
<name>A0A814M6K5_ADIRI</name>
<dbReference type="Proteomes" id="UP000663852">
    <property type="component" value="Unassembled WGS sequence"/>
</dbReference>
<organism evidence="5 7">
    <name type="scientific">Adineta ricciae</name>
    <name type="common">Rotifer</name>
    <dbReference type="NCBI Taxonomy" id="249248"/>
    <lineage>
        <taxon>Eukaryota</taxon>
        <taxon>Metazoa</taxon>
        <taxon>Spiralia</taxon>
        <taxon>Gnathifera</taxon>
        <taxon>Rotifera</taxon>
        <taxon>Eurotatoria</taxon>
        <taxon>Bdelloidea</taxon>
        <taxon>Adinetida</taxon>
        <taxon>Adinetidae</taxon>
        <taxon>Adineta</taxon>
    </lineage>
</organism>
<evidence type="ECO:0000256" key="1">
    <source>
        <dbReference type="ARBA" id="ARBA00023157"/>
    </source>
</evidence>
<proteinExistence type="predicted"/>
<dbReference type="InterPro" id="IPR036772">
    <property type="entry name" value="SRCR-like_dom_sf"/>
</dbReference>
<feature type="domain" description="SRCR" evidence="4">
    <location>
        <begin position="111"/>
        <end position="206"/>
    </location>
</feature>